<keyword evidence="2" id="KW-1185">Reference proteome</keyword>
<sequence>GEEDYEDFIDRFISYITLAGVNNDANILTILDQSLKGEAREYANAGGITGAVASFPNVPLGLTEIGALRQGVYESVPSFWAKIQKYGDQLGYTSAQKKPHFLSGVKPDIRDEIYRIGQTKPINDIIDSLAELELHHGILQQAPSQPCYAPIAPAIPDVIPQQPAFSMADMQKMIQDAFAKQRAESKAEIEKLKAELQAQQPQVATVGNFQPPPKFYPIKSEKPRQAFYIVDQE</sequence>
<reference evidence="1" key="1">
    <citation type="submission" date="2021-06" db="EMBL/GenBank/DDBJ databases">
        <authorList>
            <person name="Kallberg Y."/>
            <person name="Tangrot J."/>
            <person name="Rosling A."/>
        </authorList>
    </citation>
    <scope>NUCLEOTIDE SEQUENCE</scope>
    <source>
        <strain evidence="1">MA453B</strain>
    </source>
</reference>
<evidence type="ECO:0000313" key="2">
    <source>
        <dbReference type="Proteomes" id="UP000789405"/>
    </source>
</evidence>
<name>A0A9N9PAS5_9GLOM</name>
<gene>
    <name evidence="1" type="ORF">DERYTH_LOCUS24548</name>
</gene>
<comment type="caution">
    <text evidence="1">The sequence shown here is derived from an EMBL/GenBank/DDBJ whole genome shotgun (WGS) entry which is preliminary data.</text>
</comment>
<organism evidence="1 2">
    <name type="scientific">Dentiscutata erythropus</name>
    <dbReference type="NCBI Taxonomy" id="1348616"/>
    <lineage>
        <taxon>Eukaryota</taxon>
        <taxon>Fungi</taxon>
        <taxon>Fungi incertae sedis</taxon>
        <taxon>Mucoromycota</taxon>
        <taxon>Glomeromycotina</taxon>
        <taxon>Glomeromycetes</taxon>
        <taxon>Diversisporales</taxon>
        <taxon>Gigasporaceae</taxon>
        <taxon>Dentiscutata</taxon>
    </lineage>
</organism>
<accession>A0A9N9PAS5</accession>
<dbReference type="Proteomes" id="UP000789405">
    <property type="component" value="Unassembled WGS sequence"/>
</dbReference>
<dbReference type="OrthoDB" id="2386022at2759"/>
<protein>
    <submittedName>
        <fullName evidence="1">13343_t:CDS:1</fullName>
    </submittedName>
</protein>
<feature type="non-terminal residue" evidence="1">
    <location>
        <position position="1"/>
    </location>
</feature>
<feature type="non-terminal residue" evidence="1">
    <location>
        <position position="233"/>
    </location>
</feature>
<dbReference type="AlphaFoldDB" id="A0A9N9PAS5"/>
<evidence type="ECO:0000313" key="1">
    <source>
        <dbReference type="EMBL" id="CAG8806817.1"/>
    </source>
</evidence>
<proteinExistence type="predicted"/>
<dbReference type="EMBL" id="CAJVPY010041708">
    <property type="protein sequence ID" value="CAG8806817.1"/>
    <property type="molecule type" value="Genomic_DNA"/>
</dbReference>